<dbReference type="EMBL" id="ASHM01015268">
    <property type="protein sequence ID" value="PNX97169.1"/>
    <property type="molecule type" value="Genomic_DNA"/>
</dbReference>
<dbReference type="Proteomes" id="UP000236291">
    <property type="component" value="Unassembled WGS sequence"/>
</dbReference>
<name>A0A2K3KMG3_TRIPR</name>
<protein>
    <submittedName>
        <fullName evidence="1">Uncharacterized protein</fullName>
    </submittedName>
</protein>
<proteinExistence type="predicted"/>
<evidence type="ECO:0000313" key="2">
    <source>
        <dbReference type="EMBL" id="PNX97169.1"/>
    </source>
</evidence>
<accession>A0A2K3KMG3</accession>
<sequence>SWNSPNTTAAVSSITFAVTSECEIGYNFELVTDNRPNKVLTNLQAVSAAEDNDESANVYTSNSPSFTACFITNINN</sequence>
<organism evidence="1 3">
    <name type="scientific">Trifolium pratense</name>
    <name type="common">Red clover</name>
    <dbReference type="NCBI Taxonomy" id="57577"/>
    <lineage>
        <taxon>Eukaryota</taxon>
        <taxon>Viridiplantae</taxon>
        <taxon>Streptophyta</taxon>
        <taxon>Embryophyta</taxon>
        <taxon>Tracheophyta</taxon>
        <taxon>Spermatophyta</taxon>
        <taxon>Magnoliopsida</taxon>
        <taxon>eudicotyledons</taxon>
        <taxon>Gunneridae</taxon>
        <taxon>Pentapetalae</taxon>
        <taxon>rosids</taxon>
        <taxon>fabids</taxon>
        <taxon>Fabales</taxon>
        <taxon>Fabaceae</taxon>
        <taxon>Papilionoideae</taxon>
        <taxon>50 kb inversion clade</taxon>
        <taxon>NPAAA clade</taxon>
        <taxon>Hologalegina</taxon>
        <taxon>IRL clade</taxon>
        <taxon>Trifolieae</taxon>
        <taxon>Trifolium</taxon>
    </lineage>
</organism>
<evidence type="ECO:0000313" key="3">
    <source>
        <dbReference type="Proteomes" id="UP000236291"/>
    </source>
</evidence>
<reference evidence="1 3" key="1">
    <citation type="journal article" date="2014" name="Am. J. Bot.">
        <title>Genome assembly and annotation for red clover (Trifolium pratense; Fabaceae).</title>
        <authorList>
            <person name="Istvanek J."/>
            <person name="Jaros M."/>
            <person name="Krenek A."/>
            <person name="Repkova J."/>
        </authorList>
    </citation>
    <scope>NUCLEOTIDE SEQUENCE [LARGE SCALE GENOMIC DNA]</scope>
    <source>
        <strain evidence="3">cv. Tatra</strain>
        <tissue evidence="1">Young leaves</tissue>
    </source>
</reference>
<feature type="non-terminal residue" evidence="1">
    <location>
        <position position="1"/>
    </location>
</feature>
<comment type="caution">
    <text evidence="1">The sequence shown here is derived from an EMBL/GenBank/DDBJ whole genome shotgun (WGS) entry which is preliminary data.</text>
</comment>
<reference evidence="1 3" key="2">
    <citation type="journal article" date="2017" name="Front. Plant Sci.">
        <title>Gene Classification and Mining of Molecular Markers Useful in Red Clover (Trifolium pratense) Breeding.</title>
        <authorList>
            <person name="Istvanek J."/>
            <person name="Dluhosova J."/>
            <person name="Dluhos P."/>
            <person name="Patkova L."/>
            <person name="Nedelnik J."/>
            <person name="Repkova J."/>
        </authorList>
    </citation>
    <scope>NUCLEOTIDE SEQUENCE [LARGE SCALE GENOMIC DNA]</scope>
    <source>
        <strain evidence="3">cv. Tatra</strain>
        <tissue evidence="1">Young leaves</tissue>
    </source>
</reference>
<gene>
    <name evidence="2" type="ORF">L195_g020393</name>
    <name evidence="1" type="ORF">L195_g055655</name>
</gene>
<evidence type="ECO:0000313" key="1">
    <source>
        <dbReference type="EMBL" id="PNX67487.1"/>
    </source>
</evidence>
<dbReference type="AlphaFoldDB" id="A0A2K3KMG3"/>
<dbReference type="EMBL" id="ASHM01102186">
    <property type="protein sequence ID" value="PNX67487.1"/>
    <property type="molecule type" value="Genomic_DNA"/>
</dbReference>